<keyword evidence="5 15" id="KW-0597">Phosphoprotein</keyword>
<dbReference type="EMBL" id="FOQL01000002">
    <property type="protein sequence ID" value="SFI31184.1"/>
    <property type="molecule type" value="Genomic_DNA"/>
</dbReference>
<evidence type="ECO:0000256" key="12">
    <source>
        <dbReference type="ARBA" id="ARBA00023012"/>
    </source>
</evidence>
<dbReference type="InterPro" id="IPR004358">
    <property type="entry name" value="Sig_transdc_His_kin-like_C"/>
</dbReference>
<evidence type="ECO:0000256" key="15">
    <source>
        <dbReference type="PROSITE-ProRule" id="PRU00169"/>
    </source>
</evidence>
<dbReference type="SMART" id="SM00387">
    <property type="entry name" value="HATPase_c"/>
    <property type="match status" value="1"/>
</dbReference>
<keyword evidence="16" id="KW-0175">Coiled coil</keyword>
<dbReference type="PANTHER" id="PTHR45339:SF1">
    <property type="entry name" value="HYBRID SIGNAL TRANSDUCTION HISTIDINE KINASE J"/>
    <property type="match status" value="1"/>
</dbReference>
<evidence type="ECO:0000313" key="23">
    <source>
        <dbReference type="Proteomes" id="UP000243606"/>
    </source>
</evidence>
<dbReference type="SUPFAM" id="SSF55874">
    <property type="entry name" value="ATPase domain of HSP90 chaperone/DNA topoisomerase II/histidine kinase"/>
    <property type="match status" value="1"/>
</dbReference>
<feature type="domain" description="Response regulatory" evidence="19">
    <location>
        <begin position="519"/>
        <end position="637"/>
    </location>
</feature>
<accession>A0A1I3H643</accession>
<dbReference type="InterPro" id="IPR005467">
    <property type="entry name" value="His_kinase_dom"/>
</dbReference>
<evidence type="ECO:0000259" key="19">
    <source>
        <dbReference type="PROSITE" id="PS50110"/>
    </source>
</evidence>
<dbReference type="InterPro" id="IPR011006">
    <property type="entry name" value="CheY-like_superfamily"/>
</dbReference>
<organism evidence="22 23">
    <name type="scientific">Pseudomonas guineae</name>
    <dbReference type="NCBI Taxonomy" id="425504"/>
    <lineage>
        <taxon>Bacteria</taxon>
        <taxon>Pseudomonadati</taxon>
        <taxon>Pseudomonadota</taxon>
        <taxon>Gammaproteobacteria</taxon>
        <taxon>Pseudomonadales</taxon>
        <taxon>Pseudomonadaceae</taxon>
        <taxon>Pseudomonas</taxon>
    </lineage>
</organism>
<dbReference type="SUPFAM" id="SSF52172">
    <property type="entry name" value="CheY-like"/>
    <property type="match status" value="1"/>
</dbReference>
<keyword evidence="11 17" id="KW-1133">Transmembrane helix</keyword>
<evidence type="ECO:0000256" key="9">
    <source>
        <dbReference type="ARBA" id="ARBA00022777"/>
    </source>
</evidence>
<feature type="modified residue" description="4-aspartylphosphate" evidence="15">
    <location>
        <position position="568"/>
    </location>
</feature>
<evidence type="ECO:0000256" key="7">
    <source>
        <dbReference type="ARBA" id="ARBA00022692"/>
    </source>
</evidence>
<dbReference type="GO" id="GO:0000155">
    <property type="term" value="F:phosphorelay sensor kinase activity"/>
    <property type="evidence" value="ECO:0007669"/>
    <property type="project" value="InterPro"/>
</dbReference>
<dbReference type="InterPro" id="IPR001789">
    <property type="entry name" value="Sig_transdc_resp-reg_receiver"/>
</dbReference>
<dbReference type="CDD" id="cd17546">
    <property type="entry name" value="REC_hyHK_CKI1_RcsC-like"/>
    <property type="match status" value="1"/>
</dbReference>
<keyword evidence="8" id="KW-0547">Nucleotide-binding</keyword>
<dbReference type="PROSITE" id="PS50894">
    <property type="entry name" value="HPT"/>
    <property type="match status" value="1"/>
</dbReference>
<dbReference type="InterPro" id="IPR003660">
    <property type="entry name" value="HAMP_dom"/>
</dbReference>
<keyword evidence="7 17" id="KW-0812">Transmembrane</keyword>
<dbReference type="EC" id="2.7.13.3" evidence="3"/>
<dbReference type="CDD" id="cd00082">
    <property type="entry name" value="HisKA"/>
    <property type="match status" value="1"/>
</dbReference>
<proteinExistence type="predicted"/>
<dbReference type="PROSITE" id="PS50110">
    <property type="entry name" value="RESPONSE_REGULATORY"/>
    <property type="match status" value="1"/>
</dbReference>
<dbReference type="SUPFAM" id="SSF47226">
    <property type="entry name" value="Histidine-containing phosphotransfer domain, HPT domain"/>
    <property type="match status" value="1"/>
</dbReference>
<dbReference type="RefSeq" id="WP_090241650.1">
    <property type="nucleotide sequence ID" value="NZ_FOQL01000002.1"/>
</dbReference>
<evidence type="ECO:0000256" key="8">
    <source>
        <dbReference type="ARBA" id="ARBA00022741"/>
    </source>
</evidence>
<dbReference type="Gene3D" id="3.40.50.2300">
    <property type="match status" value="1"/>
</dbReference>
<evidence type="ECO:0000259" key="21">
    <source>
        <dbReference type="PROSITE" id="PS50894"/>
    </source>
</evidence>
<dbReference type="InterPro" id="IPR008207">
    <property type="entry name" value="Sig_transdc_His_kin_Hpt_dom"/>
</dbReference>
<dbReference type="Pfam" id="PF01627">
    <property type="entry name" value="Hpt"/>
    <property type="match status" value="1"/>
</dbReference>
<dbReference type="STRING" id="425504.SAMN05216206_1839"/>
<evidence type="ECO:0000256" key="11">
    <source>
        <dbReference type="ARBA" id="ARBA00022989"/>
    </source>
</evidence>
<dbReference type="Pfam" id="PF02518">
    <property type="entry name" value="HATPase_c"/>
    <property type="match status" value="1"/>
</dbReference>
<evidence type="ECO:0000256" key="13">
    <source>
        <dbReference type="ARBA" id="ARBA00023136"/>
    </source>
</evidence>
<evidence type="ECO:0000256" key="6">
    <source>
        <dbReference type="ARBA" id="ARBA00022679"/>
    </source>
</evidence>
<dbReference type="GO" id="GO:0005886">
    <property type="term" value="C:plasma membrane"/>
    <property type="evidence" value="ECO:0007669"/>
    <property type="project" value="UniProtKB-SubCell"/>
</dbReference>
<evidence type="ECO:0000313" key="22">
    <source>
        <dbReference type="EMBL" id="SFI31184.1"/>
    </source>
</evidence>
<dbReference type="SMART" id="SM00388">
    <property type="entry name" value="HisKA"/>
    <property type="match status" value="1"/>
</dbReference>
<feature type="coiled-coil region" evidence="16">
    <location>
        <begin position="229"/>
        <end position="263"/>
    </location>
</feature>
<gene>
    <name evidence="22" type="ORF">SAMN05216206_1839</name>
</gene>
<evidence type="ECO:0000256" key="3">
    <source>
        <dbReference type="ARBA" id="ARBA00012438"/>
    </source>
</evidence>
<comment type="catalytic activity">
    <reaction evidence="1">
        <text>ATP + protein L-histidine = ADP + protein N-phospho-L-histidine.</text>
        <dbReference type="EC" id="2.7.13.3"/>
    </reaction>
</comment>
<feature type="domain" description="HAMP" evidence="20">
    <location>
        <begin position="173"/>
        <end position="230"/>
    </location>
</feature>
<keyword evidence="10" id="KW-0067">ATP-binding</keyword>
<dbReference type="OrthoDB" id="6724607at2"/>
<evidence type="ECO:0000256" key="16">
    <source>
        <dbReference type="SAM" id="Coils"/>
    </source>
</evidence>
<dbReference type="InterPro" id="IPR003661">
    <property type="entry name" value="HisK_dim/P_dom"/>
</dbReference>
<evidence type="ECO:0000259" key="18">
    <source>
        <dbReference type="PROSITE" id="PS50109"/>
    </source>
</evidence>
<dbReference type="SMART" id="SM00448">
    <property type="entry name" value="REC"/>
    <property type="match status" value="1"/>
</dbReference>
<dbReference type="GO" id="GO:0005524">
    <property type="term" value="F:ATP binding"/>
    <property type="evidence" value="ECO:0007669"/>
    <property type="project" value="UniProtKB-KW"/>
</dbReference>
<dbReference type="Proteomes" id="UP000243606">
    <property type="component" value="Unassembled WGS sequence"/>
</dbReference>
<evidence type="ECO:0000256" key="5">
    <source>
        <dbReference type="ARBA" id="ARBA00022553"/>
    </source>
</evidence>
<name>A0A1I3H643_9PSED</name>
<keyword evidence="6" id="KW-0808">Transferase</keyword>
<keyword evidence="4" id="KW-1003">Cell membrane</keyword>
<evidence type="ECO:0000256" key="14">
    <source>
        <dbReference type="PROSITE-ProRule" id="PRU00110"/>
    </source>
</evidence>
<protein>
    <recommendedName>
        <fullName evidence="3">histidine kinase</fullName>
        <ecNumber evidence="3">2.7.13.3</ecNumber>
    </recommendedName>
</protein>
<feature type="modified residue" description="Phosphohistidine" evidence="14">
    <location>
        <position position="702"/>
    </location>
</feature>
<feature type="domain" description="Histidine kinase" evidence="18">
    <location>
        <begin position="277"/>
        <end position="498"/>
    </location>
</feature>
<evidence type="ECO:0000256" key="1">
    <source>
        <dbReference type="ARBA" id="ARBA00000085"/>
    </source>
</evidence>
<dbReference type="Gene3D" id="3.30.565.10">
    <property type="entry name" value="Histidine kinase-like ATPase, C-terminal domain"/>
    <property type="match status" value="1"/>
</dbReference>
<sequence length="760" mass="85133">MKSWTVAQSGELSRRLLRFILLFSLCFTLLASALQLYFEYRREMQGIDSRLELIQRGYLTSIERNLWDLNQPQLDVQLRGLVDFPDIAWVRLRSADFDLLHGQQLPAEAARIQRFDLAYHLADAEQRALGYLEVGVDLAAVHQRLYASGLSNLLWMGLFICGLAITLSWLFHRLVTRHLLAMAGFSQRLAGGEWTVPLQLEKRLGAPEDEIDAVAHALDEMRQAIVTDMRQREADRLVLEDKKDELQKMVERRTASLHSAKEEAEAANLAKSRFLATMSHELRTPLNGILGMAELLRDASLDELSRRRLHALHRAGDGLLALLNDLLDFAKLEEGEARAEMVNFSLRQLIDEVLTLLEPRAQINATLLLQRLDPQLGEHFYGPEQFLRQVLTNLLANAIKFTQDGTVELRVELLQQSEGRQSLRIEVKDNGIGIPESVQARIFERFVQADEQVARRYGGAGLGLSICKRLVLAMGGEIQLYSREEQGSRFWFDIWLQQTQPALVPVSAAVSTAVVKPSYVLVVEDVELNREVAQGLLLREGHRVSLAEDAVPALQQCQTTRFDLILLDVQLPGMGGVELCRRIRLDSQGANRKTPIFAFTASLQPVMVQRYLDAGMQGVIAKPIQLPALRQALAGVPQRDAQAVTDEELFDAHILHAHREALGASKLSQLLRLLQTSLEQQGPLLLEAMQALDYPEISGLAHRLAGACESLGGRSLAALLHRLEQAAEAQAQQLCLEQLAPLRELLSATQQALRHLLVEL</sequence>
<dbReference type="Pfam" id="PF00072">
    <property type="entry name" value="Response_reg"/>
    <property type="match status" value="1"/>
</dbReference>
<dbReference type="SUPFAM" id="SSF47384">
    <property type="entry name" value="Homodimeric domain of signal transducing histidine kinase"/>
    <property type="match status" value="1"/>
</dbReference>
<dbReference type="PRINTS" id="PR00344">
    <property type="entry name" value="BCTRLSENSOR"/>
</dbReference>
<comment type="subcellular location">
    <subcellularLocation>
        <location evidence="2">Cell membrane</location>
        <topology evidence="2">Multi-pass membrane protein</topology>
    </subcellularLocation>
</comment>
<dbReference type="AlphaFoldDB" id="A0A1I3H643"/>
<dbReference type="FunFam" id="3.30.565.10:FF:000010">
    <property type="entry name" value="Sensor histidine kinase RcsC"/>
    <property type="match status" value="1"/>
</dbReference>
<dbReference type="Gene3D" id="1.10.287.130">
    <property type="match status" value="1"/>
</dbReference>
<dbReference type="PROSITE" id="PS50885">
    <property type="entry name" value="HAMP"/>
    <property type="match status" value="1"/>
</dbReference>
<dbReference type="CDD" id="cd16922">
    <property type="entry name" value="HATPase_EvgS-ArcB-TorS-like"/>
    <property type="match status" value="1"/>
</dbReference>
<evidence type="ECO:0000256" key="2">
    <source>
        <dbReference type="ARBA" id="ARBA00004651"/>
    </source>
</evidence>
<dbReference type="Pfam" id="PF17149">
    <property type="entry name" value="CHASE5"/>
    <property type="match status" value="1"/>
</dbReference>
<dbReference type="InterPro" id="IPR036641">
    <property type="entry name" value="HPT_dom_sf"/>
</dbReference>
<feature type="transmembrane region" description="Helical" evidence="17">
    <location>
        <begin position="153"/>
        <end position="171"/>
    </location>
</feature>
<dbReference type="InterPro" id="IPR036890">
    <property type="entry name" value="HATPase_C_sf"/>
</dbReference>
<dbReference type="PROSITE" id="PS50109">
    <property type="entry name" value="HIS_KIN"/>
    <property type="match status" value="1"/>
</dbReference>
<dbReference type="Gene3D" id="6.10.340.10">
    <property type="match status" value="1"/>
</dbReference>
<evidence type="ECO:0000256" key="10">
    <source>
        <dbReference type="ARBA" id="ARBA00022840"/>
    </source>
</evidence>
<feature type="transmembrane region" description="Helical" evidence="17">
    <location>
        <begin position="16"/>
        <end position="38"/>
    </location>
</feature>
<dbReference type="InterPro" id="IPR033414">
    <property type="entry name" value="Sensor_dom"/>
</dbReference>
<dbReference type="Gene3D" id="1.20.120.160">
    <property type="entry name" value="HPT domain"/>
    <property type="match status" value="1"/>
</dbReference>
<keyword evidence="12" id="KW-0902">Two-component regulatory system</keyword>
<keyword evidence="23" id="KW-1185">Reference proteome</keyword>
<dbReference type="FunFam" id="1.10.287.130:FF:000004">
    <property type="entry name" value="Ethylene receptor 1"/>
    <property type="match status" value="1"/>
</dbReference>
<evidence type="ECO:0000256" key="4">
    <source>
        <dbReference type="ARBA" id="ARBA00022475"/>
    </source>
</evidence>
<feature type="domain" description="HPt" evidence="21">
    <location>
        <begin position="663"/>
        <end position="760"/>
    </location>
</feature>
<dbReference type="InterPro" id="IPR003594">
    <property type="entry name" value="HATPase_dom"/>
</dbReference>
<keyword evidence="9 22" id="KW-0418">Kinase</keyword>
<reference evidence="23" key="1">
    <citation type="submission" date="2016-10" db="EMBL/GenBank/DDBJ databases">
        <authorList>
            <person name="Varghese N."/>
            <person name="Submissions S."/>
        </authorList>
    </citation>
    <scope>NUCLEOTIDE SEQUENCE [LARGE SCALE GENOMIC DNA]</scope>
    <source>
        <strain evidence="23">LMG 24016</strain>
    </source>
</reference>
<evidence type="ECO:0000256" key="17">
    <source>
        <dbReference type="SAM" id="Phobius"/>
    </source>
</evidence>
<dbReference type="InterPro" id="IPR036097">
    <property type="entry name" value="HisK_dim/P_sf"/>
</dbReference>
<evidence type="ECO:0000259" key="20">
    <source>
        <dbReference type="PROSITE" id="PS50885"/>
    </source>
</evidence>
<keyword evidence="13 17" id="KW-0472">Membrane</keyword>
<dbReference type="PANTHER" id="PTHR45339">
    <property type="entry name" value="HYBRID SIGNAL TRANSDUCTION HISTIDINE KINASE J"/>
    <property type="match status" value="1"/>
</dbReference>
<dbReference type="Pfam" id="PF00512">
    <property type="entry name" value="HisKA"/>
    <property type="match status" value="1"/>
</dbReference>